<dbReference type="GO" id="GO:0005737">
    <property type="term" value="C:cytoplasm"/>
    <property type="evidence" value="ECO:0007669"/>
    <property type="project" value="UniProtKB-SubCell"/>
</dbReference>
<evidence type="ECO:0000256" key="4">
    <source>
        <dbReference type="ARBA" id="ARBA00022840"/>
    </source>
</evidence>
<name>A0A1L8CM06_9PROT</name>
<dbReference type="GO" id="GO:0006400">
    <property type="term" value="P:tRNA modification"/>
    <property type="evidence" value="ECO:0007669"/>
    <property type="project" value="UniProtKB-UniRule"/>
</dbReference>
<evidence type="ECO:0000259" key="7">
    <source>
        <dbReference type="Pfam" id="PF01171"/>
    </source>
</evidence>
<keyword evidence="2 6" id="KW-0819">tRNA processing</keyword>
<protein>
    <recommendedName>
        <fullName evidence="6">tRNA(Ile)-lysidine synthase</fullName>
        <ecNumber evidence="6">6.3.4.19</ecNumber>
    </recommendedName>
    <alternativeName>
        <fullName evidence="6">tRNA(Ile)-2-lysyl-cytidine synthase</fullName>
    </alternativeName>
    <alternativeName>
        <fullName evidence="6">tRNA(Ile)-lysidine synthetase</fullName>
    </alternativeName>
</protein>
<dbReference type="EC" id="6.3.4.19" evidence="6"/>
<evidence type="ECO:0000313" key="8">
    <source>
        <dbReference type="EMBL" id="GAV19947.1"/>
    </source>
</evidence>
<organism evidence="8 9">
    <name type="scientific">Mariprofundus micogutta</name>
    <dbReference type="NCBI Taxonomy" id="1921010"/>
    <lineage>
        <taxon>Bacteria</taxon>
        <taxon>Pseudomonadati</taxon>
        <taxon>Pseudomonadota</taxon>
        <taxon>Candidatius Mariprofundia</taxon>
        <taxon>Mariprofundales</taxon>
        <taxon>Mariprofundaceae</taxon>
        <taxon>Mariprofundus</taxon>
    </lineage>
</organism>
<feature type="binding site" evidence="6">
    <location>
        <begin position="27"/>
        <end position="32"/>
    </location>
    <ligand>
        <name>ATP</name>
        <dbReference type="ChEBI" id="CHEBI:30616"/>
    </ligand>
</feature>
<dbReference type="CDD" id="cd01992">
    <property type="entry name" value="TilS_N"/>
    <property type="match status" value="1"/>
</dbReference>
<keyword evidence="9" id="KW-1185">Reference proteome</keyword>
<evidence type="ECO:0000256" key="2">
    <source>
        <dbReference type="ARBA" id="ARBA00022694"/>
    </source>
</evidence>
<keyword evidence="4 6" id="KW-0067">ATP-binding</keyword>
<comment type="function">
    <text evidence="6">Ligates lysine onto the cytidine present at position 34 of the AUA codon-specific tRNA(Ile) that contains the anticodon CAU, in an ATP-dependent manner. Cytidine is converted to lysidine, thus changing the amino acid specificity of the tRNA from methionine to isoleucine.</text>
</comment>
<dbReference type="GO" id="GO:0032267">
    <property type="term" value="F:tRNA(Ile)-lysidine synthase activity"/>
    <property type="evidence" value="ECO:0007669"/>
    <property type="project" value="UniProtKB-EC"/>
</dbReference>
<dbReference type="STRING" id="1921010.MMIC_P0908"/>
<keyword evidence="6" id="KW-0963">Cytoplasm</keyword>
<dbReference type="PANTHER" id="PTHR43033:SF1">
    <property type="entry name" value="TRNA(ILE)-LYSIDINE SYNTHASE-RELATED"/>
    <property type="match status" value="1"/>
</dbReference>
<comment type="similarity">
    <text evidence="6">Belongs to the tRNA(Ile)-lysidine synthase family.</text>
</comment>
<dbReference type="InterPro" id="IPR011063">
    <property type="entry name" value="TilS/TtcA_N"/>
</dbReference>
<dbReference type="Proteomes" id="UP000231632">
    <property type="component" value="Unassembled WGS sequence"/>
</dbReference>
<keyword evidence="1 6" id="KW-0436">Ligase</keyword>
<evidence type="ECO:0000256" key="6">
    <source>
        <dbReference type="HAMAP-Rule" id="MF_01161"/>
    </source>
</evidence>
<comment type="caution">
    <text evidence="8">The sequence shown here is derived from an EMBL/GenBank/DDBJ whole genome shotgun (WGS) entry which is preliminary data.</text>
</comment>
<dbReference type="EMBL" id="BDFD01000006">
    <property type="protein sequence ID" value="GAV19947.1"/>
    <property type="molecule type" value="Genomic_DNA"/>
</dbReference>
<dbReference type="RefSeq" id="WP_083530443.1">
    <property type="nucleotide sequence ID" value="NZ_BDFD01000006.1"/>
</dbReference>
<evidence type="ECO:0000313" key="9">
    <source>
        <dbReference type="Proteomes" id="UP000231632"/>
    </source>
</evidence>
<comment type="subcellular location">
    <subcellularLocation>
        <location evidence="6">Cytoplasm</location>
    </subcellularLocation>
</comment>
<dbReference type="NCBIfam" id="TIGR02432">
    <property type="entry name" value="lysidine_TilS_N"/>
    <property type="match status" value="1"/>
</dbReference>
<reference evidence="8 9" key="1">
    <citation type="journal article" date="2017" name="Arch. Microbiol.">
        <title>Mariprofundus micogutta sp. nov., a novel iron-oxidizing zetaproteobacterium isolated from a deep-sea hydrothermal field at the Bayonnaise knoll of the Izu-Ogasawara arc, and a description of Mariprofundales ord. nov. and Zetaproteobacteria classis nov.</title>
        <authorList>
            <person name="Makita H."/>
            <person name="Tanaka E."/>
            <person name="Mitsunobu S."/>
            <person name="Miyazaki M."/>
            <person name="Nunoura T."/>
            <person name="Uematsu K."/>
            <person name="Takaki Y."/>
            <person name="Nishi S."/>
            <person name="Shimamura S."/>
            <person name="Takai K."/>
        </authorList>
    </citation>
    <scope>NUCLEOTIDE SEQUENCE [LARGE SCALE GENOMIC DNA]</scope>
    <source>
        <strain evidence="8 9">ET2</strain>
    </source>
</reference>
<comment type="catalytic activity">
    <reaction evidence="5 6">
        <text>cytidine(34) in tRNA(Ile2) + L-lysine + ATP = lysidine(34) in tRNA(Ile2) + AMP + diphosphate + H(+)</text>
        <dbReference type="Rhea" id="RHEA:43744"/>
        <dbReference type="Rhea" id="RHEA-COMP:10625"/>
        <dbReference type="Rhea" id="RHEA-COMP:10670"/>
        <dbReference type="ChEBI" id="CHEBI:15378"/>
        <dbReference type="ChEBI" id="CHEBI:30616"/>
        <dbReference type="ChEBI" id="CHEBI:32551"/>
        <dbReference type="ChEBI" id="CHEBI:33019"/>
        <dbReference type="ChEBI" id="CHEBI:82748"/>
        <dbReference type="ChEBI" id="CHEBI:83665"/>
        <dbReference type="ChEBI" id="CHEBI:456215"/>
        <dbReference type="EC" id="6.3.4.19"/>
    </reaction>
</comment>
<gene>
    <name evidence="6" type="primary">tilS</name>
    <name evidence="8" type="ORF">MMIC_P0908</name>
</gene>
<sequence>MQTEFQNNWLDGQCIAPLSEPVAVGWSGGADSTALLLALRSAGHRVQAWHVDHAWRTSSKDETELLAIRAEQWGIPFYSARLERPTGKNIEAEARAGRYACFERWGQKLGVKTLCLGHHQDDQAETVYMRMLQGAGAAGCRGMHRERMLGDLRLLRPLLHVPGGLLRQILRKSGIEWLDDPSNSDSQLWRNRIRHRDFAAMHLAGVDPGALFLRWKSQADRLTDRLDMAATALLKKDMLFEQGVVSFPWKAWYASEPAVRARALQKMMADMLGAGITPGRRHIELVEAWTIKDGRGGLDLSRCRLYRRQGRLHLQPSVTGNISQ</sequence>
<evidence type="ECO:0000256" key="3">
    <source>
        <dbReference type="ARBA" id="ARBA00022741"/>
    </source>
</evidence>
<dbReference type="OrthoDB" id="9807403at2"/>
<dbReference type="Gene3D" id="3.40.50.620">
    <property type="entry name" value="HUPs"/>
    <property type="match status" value="1"/>
</dbReference>
<dbReference type="GO" id="GO:0005524">
    <property type="term" value="F:ATP binding"/>
    <property type="evidence" value="ECO:0007669"/>
    <property type="project" value="UniProtKB-UniRule"/>
</dbReference>
<proteinExistence type="inferred from homology"/>
<dbReference type="PANTHER" id="PTHR43033">
    <property type="entry name" value="TRNA(ILE)-LYSIDINE SYNTHASE-RELATED"/>
    <property type="match status" value="1"/>
</dbReference>
<dbReference type="InterPro" id="IPR014729">
    <property type="entry name" value="Rossmann-like_a/b/a_fold"/>
</dbReference>
<dbReference type="InterPro" id="IPR012795">
    <property type="entry name" value="tRNA_Ile_lys_synt_N"/>
</dbReference>
<dbReference type="HAMAP" id="MF_01161">
    <property type="entry name" value="tRNA_Ile_lys_synt"/>
    <property type="match status" value="1"/>
</dbReference>
<evidence type="ECO:0000256" key="1">
    <source>
        <dbReference type="ARBA" id="ARBA00022598"/>
    </source>
</evidence>
<dbReference type="InterPro" id="IPR012094">
    <property type="entry name" value="tRNA_Ile_lys_synt"/>
</dbReference>
<feature type="domain" description="tRNA(Ile)-lysidine/2-thiocytidine synthase N-terminal" evidence="7">
    <location>
        <begin position="22"/>
        <end position="196"/>
    </location>
</feature>
<accession>A0A1L8CM06</accession>
<dbReference type="SUPFAM" id="SSF52402">
    <property type="entry name" value="Adenine nucleotide alpha hydrolases-like"/>
    <property type="match status" value="1"/>
</dbReference>
<dbReference type="AlphaFoldDB" id="A0A1L8CM06"/>
<comment type="domain">
    <text evidence="6">The N-terminal region contains the highly conserved SGGXDS motif, predicted to be a P-loop motif involved in ATP binding.</text>
</comment>
<evidence type="ECO:0000256" key="5">
    <source>
        <dbReference type="ARBA" id="ARBA00048539"/>
    </source>
</evidence>
<keyword evidence="3 6" id="KW-0547">Nucleotide-binding</keyword>
<dbReference type="Pfam" id="PF01171">
    <property type="entry name" value="ATP_bind_3"/>
    <property type="match status" value="1"/>
</dbReference>